<dbReference type="OrthoDB" id="5182530at2"/>
<evidence type="ECO:0008006" key="3">
    <source>
        <dbReference type="Google" id="ProtNLM"/>
    </source>
</evidence>
<dbReference type="EMBL" id="NCXP01000047">
    <property type="protein sequence ID" value="OSC37105.1"/>
    <property type="molecule type" value="Genomic_DNA"/>
</dbReference>
<gene>
    <name evidence="1" type="ORF">B8W66_21885</name>
</gene>
<dbReference type="AlphaFoldDB" id="A0A1X2LP60"/>
<dbReference type="SUPFAM" id="SSF54909">
    <property type="entry name" value="Dimeric alpha+beta barrel"/>
    <property type="match status" value="2"/>
</dbReference>
<dbReference type="Proteomes" id="UP000193247">
    <property type="component" value="Unassembled WGS sequence"/>
</dbReference>
<protein>
    <recommendedName>
        <fullName evidence="3">ABM domain-containing protein</fullName>
    </recommendedName>
</protein>
<reference evidence="1 2" key="1">
    <citation type="submission" date="2017-04" db="EMBL/GenBank/DDBJ databases">
        <title>The new phylogeny of genus Mycobacterium.</title>
        <authorList>
            <person name="Tortoli E."/>
            <person name="Trovato A."/>
            <person name="Cirillo D.M."/>
        </authorList>
    </citation>
    <scope>NUCLEOTIDE SEQUENCE [LARGE SCALE GENOMIC DNA]</scope>
    <source>
        <strain evidence="1 2">TBL 1200985</strain>
    </source>
</reference>
<dbReference type="InterPro" id="IPR011008">
    <property type="entry name" value="Dimeric_a/b-barrel"/>
</dbReference>
<organism evidence="1 2">
    <name type="scientific">Mycobacterium decipiens</name>
    <dbReference type="NCBI Taxonomy" id="1430326"/>
    <lineage>
        <taxon>Bacteria</taxon>
        <taxon>Bacillati</taxon>
        <taxon>Actinomycetota</taxon>
        <taxon>Actinomycetes</taxon>
        <taxon>Mycobacteriales</taxon>
        <taxon>Mycobacteriaceae</taxon>
        <taxon>Mycobacterium</taxon>
    </lineage>
</organism>
<name>A0A1X2LP60_9MYCO</name>
<proteinExistence type="predicted"/>
<evidence type="ECO:0000313" key="2">
    <source>
        <dbReference type="Proteomes" id="UP000193247"/>
    </source>
</evidence>
<evidence type="ECO:0000313" key="1">
    <source>
        <dbReference type="EMBL" id="OSC37105.1"/>
    </source>
</evidence>
<comment type="caution">
    <text evidence="1">The sequence shown here is derived from an EMBL/GenBank/DDBJ whole genome shotgun (WGS) entry which is preliminary data.</text>
</comment>
<dbReference type="RefSeq" id="WP_085327359.1">
    <property type="nucleotide sequence ID" value="NZ_NCXP01000047.1"/>
</dbReference>
<dbReference type="STRING" id="1430326.B8W66_21885"/>
<sequence length="206" mass="22457">MYARSTTVQAQPSSIDAGIAHVRDEVMPALQDIDGCIGVSLLVDRQSGRCIATTAWETEDARRASVERITPIRDRAAEMFGGTANVEEWEIAAMHRDHRSAGGACVLATWVKVPPDEVDQGIEYYRSSVLPQLEGLDGFCSASLMVDRASGRAVSSTTFDSLDAMERSRDQITALKATSMPEANAEELDECQFELALAHLRVPELV</sequence>
<accession>A0A1X2LP60</accession>
<keyword evidence="2" id="KW-1185">Reference proteome</keyword>